<gene>
    <name evidence="9" type="ORF">HLV39_02700</name>
</gene>
<keyword evidence="2" id="KW-0479">Metal-binding</keyword>
<evidence type="ECO:0000256" key="4">
    <source>
        <dbReference type="ARBA" id="ARBA00022833"/>
    </source>
</evidence>
<evidence type="ECO:0000313" key="10">
    <source>
        <dbReference type="Proteomes" id="UP000536442"/>
    </source>
</evidence>
<keyword evidence="1" id="KW-0963">Cytoplasm</keyword>
<evidence type="ECO:0000256" key="1">
    <source>
        <dbReference type="ARBA" id="ARBA00022490"/>
    </source>
</evidence>
<dbReference type="GO" id="GO:0044781">
    <property type="term" value="P:bacterial-type flagellum organization"/>
    <property type="evidence" value="ECO:0007669"/>
    <property type="project" value="UniProtKB-KW"/>
</dbReference>
<keyword evidence="3" id="KW-1005">Bacterial flagellum biogenesis</keyword>
<dbReference type="Proteomes" id="UP000536442">
    <property type="component" value="Unassembled WGS sequence"/>
</dbReference>
<accession>A0A851HWK8</accession>
<keyword evidence="4" id="KW-0862">Zinc</keyword>
<keyword evidence="8" id="KW-0804">Transcription</keyword>
<keyword evidence="10" id="KW-1185">Reference proteome</keyword>
<evidence type="ECO:0000256" key="2">
    <source>
        <dbReference type="ARBA" id="ARBA00022723"/>
    </source>
</evidence>
<dbReference type="AlphaFoldDB" id="A0A851HWK8"/>
<keyword evidence="7" id="KW-0010">Activator</keyword>
<organism evidence="9 10">
    <name type="scientific">Marinobacter adhaerens</name>
    <dbReference type="NCBI Taxonomy" id="1033846"/>
    <lineage>
        <taxon>Bacteria</taxon>
        <taxon>Pseudomonadati</taxon>
        <taxon>Pseudomonadota</taxon>
        <taxon>Gammaproteobacteria</taxon>
        <taxon>Pseudomonadales</taxon>
        <taxon>Marinobacteraceae</taxon>
        <taxon>Marinobacter</taxon>
    </lineage>
</organism>
<dbReference type="GO" id="GO:0003677">
    <property type="term" value="F:DNA binding"/>
    <property type="evidence" value="ECO:0007669"/>
    <property type="project" value="UniProtKB-KW"/>
</dbReference>
<keyword evidence="5" id="KW-0805">Transcription regulation</keyword>
<reference evidence="9 10" key="1">
    <citation type="submission" date="2020-03" db="EMBL/GenBank/DDBJ databases">
        <title>Metagenomic, metatranscriptomic, and metabolomic analyses revealed the key microbes and metabolic features during the fermentation of ganjang, Korean traditional soy sauce.</title>
        <authorList>
            <person name="Chun B.H."/>
            <person name="Jeon C.O."/>
        </authorList>
    </citation>
    <scope>NUCLEOTIDE SEQUENCE [LARGE SCALE GENOMIC DNA]</scope>
    <source>
        <strain evidence="9 10">KG14</strain>
    </source>
</reference>
<sequence length="195" mass="21471">MNTRNNPLHLWVQAREMALMGYVTRIIILETGLTDKQIRRMYRDLEDEGMEVGKNRTSNAIKSGASLVTNQLSKLHASLLMGVYRQIGGRAVESSTSIPALDRAYRMYCAAISEIASVSSPMGKEAFQMFTITDAWCLASEMRSGDAMFEHCCDCGCEFFTSVNQATGIHCPHCFQAPNAKSAAMPAVEVFAEPA</sequence>
<dbReference type="EMBL" id="JABEVQ010000001">
    <property type="protein sequence ID" value="NWN90408.1"/>
    <property type="molecule type" value="Genomic_DNA"/>
</dbReference>
<keyword evidence="6" id="KW-0238">DNA-binding</keyword>
<dbReference type="GO" id="GO:0046872">
    <property type="term" value="F:metal ion binding"/>
    <property type="evidence" value="ECO:0007669"/>
    <property type="project" value="UniProtKB-KW"/>
</dbReference>
<evidence type="ECO:0000256" key="8">
    <source>
        <dbReference type="ARBA" id="ARBA00023163"/>
    </source>
</evidence>
<proteinExistence type="predicted"/>
<evidence type="ECO:0000256" key="7">
    <source>
        <dbReference type="ARBA" id="ARBA00023159"/>
    </source>
</evidence>
<name>A0A851HWK8_9GAMM</name>
<evidence type="ECO:0000313" key="9">
    <source>
        <dbReference type="EMBL" id="NWN90408.1"/>
    </source>
</evidence>
<dbReference type="GO" id="GO:0045893">
    <property type="term" value="P:positive regulation of DNA-templated transcription"/>
    <property type="evidence" value="ECO:0007669"/>
    <property type="project" value="InterPro"/>
</dbReference>
<comment type="caution">
    <text evidence="9">The sequence shown here is derived from an EMBL/GenBank/DDBJ whole genome shotgun (WGS) entry which is preliminary data.</text>
</comment>
<dbReference type="GO" id="GO:1902208">
    <property type="term" value="P:regulation of bacterial-type flagellum assembly"/>
    <property type="evidence" value="ECO:0007669"/>
    <property type="project" value="InterPro"/>
</dbReference>
<protein>
    <submittedName>
        <fullName evidence="9">Regulator</fullName>
    </submittedName>
</protein>
<evidence type="ECO:0000256" key="3">
    <source>
        <dbReference type="ARBA" id="ARBA00022795"/>
    </source>
</evidence>
<evidence type="ECO:0000256" key="5">
    <source>
        <dbReference type="ARBA" id="ARBA00023015"/>
    </source>
</evidence>
<dbReference type="Pfam" id="PF05280">
    <property type="entry name" value="FlhC"/>
    <property type="match status" value="1"/>
</dbReference>
<dbReference type="InterPro" id="IPR007944">
    <property type="entry name" value="FlhC"/>
</dbReference>
<dbReference type="SUPFAM" id="SSF160930">
    <property type="entry name" value="FlhC-like"/>
    <property type="match status" value="1"/>
</dbReference>
<evidence type="ECO:0000256" key="6">
    <source>
        <dbReference type="ARBA" id="ARBA00023125"/>
    </source>
</evidence>